<dbReference type="EMBL" id="UINC01072895">
    <property type="protein sequence ID" value="SVC08867.1"/>
    <property type="molecule type" value="Genomic_DNA"/>
</dbReference>
<feature type="transmembrane region" description="Helical" evidence="1">
    <location>
        <begin position="46"/>
        <end position="63"/>
    </location>
</feature>
<protein>
    <recommendedName>
        <fullName evidence="3">EamA domain-containing protein</fullName>
    </recommendedName>
</protein>
<reference evidence="2" key="1">
    <citation type="submission" date="2018-05" db="EMBL/GenBank/DDBJ databases">
        <authorList>
            <person name="Lanie J.A."/>
            <person name="Ng W.-L."/>
            <person name="Kazmierczak K.M."/>
            <person name="Andrzejewski T.M."/>
            <person name="Davidsen T.M."/>
            <person name="Wayne K.J."/>
            <person name="Tettelin H."/>
            <person name="Glass J.I."/>
            <person name="Rusch D."/>
            <person name="Podicherti R."/>
            <person name="Tsui H.-C.T."/>
            <person name="Winkler M.E."/>
        </authorList>
    </citation>
    <scope>NUCLEOTIDE SEQUENCE</scope>
</reference>
<dbReference type="AlphaFoldDB" id="A0A382JC61"/>
<sequence length="73" mass="8036">FATTSHLCMARGLALVDVTVSQPVDFLQLVWSTMIGLIFFSESPVIWVWIGAGVVVFSATYMARLEARSVQQS</sequence>
<evidence type="ECO:0000256" key="1">
    <source>
        <dbReference type="SAM" id="Phobius"/>
    </source>
</evidence>
<keyword evidence="1" id="KW-0812">Transmembrane</keyword>
<evidence type="ECO:0000313" key="2">
    <source>
        <dbReference type="EMBL" id="SVC08867.1"/>
    </source>
</evidence>
<dbReference type="InterPro" id="IPR037185">
    <property type="entry name" value="EmrE-like"/>
</dbReference>
<gene>
    <name evidence="2" type="ORF">METZ01_LOCUS261721</name>
</gene>
<evidence type="ECO:0008006" key="3">
    <source>
        <dbReference type="Google" id="ProtNLM"/>
    </source>
</evidence>
<organism evidence="2">
    <name type="scientific">marine metagenome</name>
    <dbReference type="NCBI Taxonomy" id="408172"/>
    <lineage>
        <taxon>unclassified sequences</taxon>
        <taxon>metagenomes</taxon>
        <taxon>ecological metagenomes</taxon>
    </lineage>
</organism>
<keyword evidence="1" id="KW-1133">Transmembrane helix</keyword>
<feature type="non-terminal residue" evidence="2">
    <location>
        <position position="1"/>
    </location>
</feature>
<keyword evidence="1" id="KW-0472">Membrane</keyword>
<dbReference type="SUPFAM" id="SSF103481">
    <property type="entry name" value="Multidrug resistance efflux transporter EmrE"/>
    <property type="match status" value="1"/>
</dbReference>
<accession>A0A382JC61</accession>
<proteinExistence type="predicted"/>
<name>A0A382JC61_9ZZZZ</name>